<dbReference type="GO" id="GO:0004867">
    <property type="term" value="F:serine-type endopeptidase inhibitor activity"/>
    <property type="evidence" value="ECO:0007669"/>
    <property type="project" value="InterPro"/>
</dbReference>
<dbReference type="Gene3D" id="2.80.10.50">
    <property type="match status" value="1"/>
</dbReference>
<sequence length="148" mass="16393">MSFTAGQYYIRNKGTEAFVQRALNEDKSLNPKSVIAVPPGVEAHLWSIERNGDSYVLKADGAPAFPKNNLVFVSLLEDSVIDLKWKITAVPQAGRNVFLIESTNQRGGWVLPSEQPFAQVAFRPLIIGPSDPPFYPPSQLWIITPLVD</sequence>
<dbReference type="Pfam" id="PF16850">
    <property type="entry name" value="Inhibitor_I66"/>
    <property type="match status" value="1"/>
</dbReference>
<evidence type="ECO:0000313" key="1">
    <source>
        <dbReference type="EMBL" id="KIJ96400.1"/>
    </source>
</evidence>
<reference evidence="1 2" key="1">
    <citation type="submission" date="2014-04" db="EMBL/GenBank/DDBJ databases">
        <authorList>
            <consortium name="DOE Joint Genome Institute"/>
            <person name="Kuo A."/>
            <person name="Kohler A."/>
            <person name="Nagy L.G."/>
            <person name="Floudas D."/>
            <person name="Copeland A."/>
            <person name="Barry K.W."/>
            <person name="Cichocki N."/>
            <person name="Veneault-Fourrey C."/>
            <person name="LaButti K."/>
            <person name="Lindquist E.A."/>
            <person name="Lipzen A."/>
            <person name="Lundell T."/>
            <person name="Morin E."/>
            <person name="Murat C."/>
            <person name="Sun H."/>
            <person name="Tunlid A."/>
            <person name="Henrissat B."/>
            <person name="Grigoriev I.V."/>
            <person name="Hibbett D.S."/>
            <person name="Martin F."/>
            <person name="Nordberg H.P."/>
            <person name="Cantor M.N."/>
            <person name="Hua S.X."/>
        </authorList>
    </citation>
    <scope>NUCLEOTIDE SEQUENCE [LARGE SCALE GENOMIC DNA]</scope>
    <source>
        <strain evidence="1 2">LaAM-08-1</strain>
    </source>
</reference>
<dbReference type="AlphaFoldDB" id="A0A0C9WVC8"/>
<gene>
    <name evidence="1" type="ORF">K443DRAFT_682351</name>
</gene>
<evidence type="ECO:0000313" key="2">
    <source>
        <dbReference type="Proteomes" id="UP000054477"/>
    </source>
</evidence>
<dbReference type="STRING" id="1095629.A0A0C9WVC8"/>
<reference evidence="2" key="2">
    <citation type="submission" date="2015-01" db="EMBL/GenBank/DDBJ databases">
        <title>Evolutionary Origins and Diversification of the Mycorrhizal Mutualists.</title>
        <authorList>
            <consortium name="DOE Joint Genome Institute"/>
            <consortium name="Mycorrhizal Genomics Consortium"/>
            <person name="Kohler A."/>
            <person name="Kuo A."/>
            <person name="Nagy L.G."/>
            <person name="Floudas D."/>
            <person name="Copeland A."/>
            <person name="Barry K.W."/>
            <person name="Cichocki N."/>
            <person name="Veneault-Fourrey C."/>
            <person name="LaButti K."/>
            <person name="Lindquist E.A."/>
            <person name="Lipzen A."/>
            <person name="Lundell T."/>
            <person name="Morin E."/>
            <person name="Murat C."/>
            <person name="Riley R."/>
            <person name="Ohm R."/>
            <person name="Sun H."/>
            <person name="Tunlid A."/>
            <person name="Henrissat B."/>
            <person name="Grigoriev I.V."/>
            <person name="Hibbett D.S."/>
            <person name="Martin F."/>
        </authorList>
    </citation>
    <scope>NUCLEOTIDE SEQUENCE [LARGE SCALE GENOMIC DNA]</scope>
    <source>
        <strain evidence="2">LaAM-08-1</strain>
    </source>
</reference>
<name>A0A0C9WVC8_9AGAR</name>
<dbReference type="Proteomes" id="UP000054477">
    <property type="component" value="Unassembled WGS sequence"/>
</dbReference>
<protein>
    <recommendedName>
        <fullName evidence="3">Ricin B lectin domain-containing protein</fullName>
    </recommendedName>
</protein>
<keyword evidence="2" id="KW-1185">Reference proteome</keyword>
<evidence type="ECO:0008006" key="3">
    <source>
        <dbReference type="Google" id="ProtNLM"/>
    </source>
</evidence>
<dbReference type="HOGENOM" id="CLU_115968_3_0_1"/>
<dbReference type="CDD" id="cd23428">
    <property type="entry name" value="beta-trefoil_Ricin_SPI"/>
    <property type="match status" value="1"/>
</dbReference>
<accession>A0A0C9WVC8</accession>
<dbReference type="EMBL" id="KN838723">
    <property type="protein sequence ID" value="KIJ96400.1"/>
    <property type="molecule type" value="Genomic_DNA"/>
</dbReference>
<dbReference type="InterPro" id="IPR031755">
    <property type="entry name" value="Inhibitor_I66"/>
</dbReference>
<proteinExistence type="predicted"/>
<dbReference type="OrthoDB" id="3439489at2759"/>
<organism evidence="1 2">
    <name type="scientific">Laccaria amethystina LaAM-08-1</name>
    <dbReference type="NCBI Taxonomy" id="1095629"/>
    <lineage>
        <taxon>Eukaryota</taxon>
        <taxon>Fungi</taxon>
        <taxon>Dikarya</taxon>
        <taxon>Basidiomycota</taxon>
        <taxon>Agaricomycotina</taxon>
        <taxon>Agaricomycetes</taxon>
        <taxon>Agaricomycetidae</taxon>
        <taxon>Agaricales</taxon>
        <taxon>Agaricineae</taxon>
        <taxon>Hydnangiaceae</taxon>
        <taxon>Laccaria</taxon>
    </lineage>
</organism>